<comment type="caution">
    <text evidence="2">The sequence shown here is derived from an EMBL/GenBank/DDBJ whole genome shotgun (WGS) entry which is preliminary data.</text>
</comment>
<evidence type="ECO:0000256" key="1">
    <source>
        <dbReference type="SAM" id="Phobius"/>
    </source>
</evidence>
<feature type="transmembrane region" description="Helical" evidence="1">
    <location>
        <begin position="199"/>
        <end position="216"/>
    </location>
</feature>
<feature type="transmembrane region" description="Helical" evidence="1">
    <location>
        <begin position="139"/>
        <end position="161"/>
    </location>
</feature>
<gene>
    <name evidence="2" type="ORF">D7S86_12865</name>
</gene>
<keyword evidence="3" id="KW-1185">Reference proteome</keyword>
<name>A0A494XXC4_9BURK</name>
<organism evidence="2 3">
    <name type="scientific">Pararobbsia silviterrae</name>
    <dbReference type="NCBI Taxonomy" id="1792498"/>
    <lineage>
        <taxon>Bacteria</taxon>
        <taxon>Pseudomonadati</taxon>
        <taxon>Pseudomonadota</taxon>
        <taxon>Betaproteobacteria</taxon>
        <taxon>Burkholderiales</taxon>
        <taxon>Burkholderiaceae</taxon>
        <taxon>Pararobbsia</taxon>
    </lineage>
</organism>
<dbReference type="PIRSF" id="PIRSF028704">
    <property type="entry name" value="UPC028704"/>
    <property type="match status" value="1"/>
</dbReference>
<feature type="transmembrane region" description="Helical" evidence="1">
    <location>
        <begin position="48"/>
        <end position="66"/>
    </location>
</feature>
<protein>
    <submittedName>
        <fullName evidence="2">OpgC domain-containing protein</fullName>
    </submittedName>
</protein>
<feature type="transmembrane region" description="Helical" evidence="1">
    <location>
        <begin position="168"/>
        <end position="187"/>
    </location>
</feature>
<keyword evidence="1" id="KW-1133">Transmembrane helix</keyword>
<feature type="transmembrane region" description="Helical" evidence="1">
    <location>
        <begin position="87"/>
        <end position="105"/>
    </location>
</feature>
<proteinExistence type="predicted"/>
<dbReference type="Proteomes" id="UP000270342">
    <property type="component" value="Unassembled WGS sequence"/>
</dbReference>
<evidence type="ECO:0000313" key="3">
    <source>
        <dbReference type="Proteomes" id="UP000270342"/>
    </source>
</evidence>
<dbReference type="PANTHER" id="PTHR38592:SF3">
    <property type="entry name" value="BLL4819 PROTEIN"/>
    <property type="match status" value="1"/>
</dbReference>
<feature type="transmembrane region" description="Helical" evidence="1">
    <location>
        <begin position="330"/>
        <end position="351"/>
    </location>
</feature>
<reference evidence="2 3" key="1">
    <citation type="submission" date="2018-10" db="EMBL/GenBank/DDBJ databases">
        <title>Robbsia sp. DHC34, isolated from soil.</title>
        <authorList>
            <person name="Gao Z.-H."/>
            <person name="Qiu L.-H."/>
        </authorList>
    </citation>
    <scope>NUCLEOTIDE SEQUENCE [LARGE SCALE GENOMIC DNA]</scope>
    <source>
        <strain evidence="2 3">DHC34</strain>
    </source>
</reference>
<feature type="transmembrane region" description="Helical" evidence="1">
    <location>
        <begin position="12"/>
        <end position="36"/>
    </location>
</feature>
<dbReference type="RefSeq" id="WP_121087063.1">
    <property type="nucleotide sequence ID" value="NZ_RBZU01000005.1"/>
</dbReference>
<feature type="transmembrane region" description="Helical" evidence="1">
    <location>
        <begin position="228"/>
        <end position="248"/>
    </location>
</feature>
<dbReference type="OrthoDB" id="9775975at2"/>
<keyword evidence="1" id="KW-0812">Transmembrane</keyword>
<dbReference type="InterPro" id="IPR014550">
    <property type="entry name" value="UCP028704_OpgC"/>
</dbReference>
<keyword evidence="1" id="KW-0472">Membrane</keyword>
<feature type="transmembrane region" description="Helical" evidence="1">
    <location>
        <begin position="300"/>
        <end position="318"/>
    </location>
</feature>
<dbReference type="PANTHER" id="PTHR38592">
    <property type="entry name" value="BLL4819 PROTEIN"/>
    <property type="match status" value="1"/>
</dbReference>
<evidence type="ECO:0000313" key="2">
    <source>
        <dbReference type="EMBL" id="RKP54565.1"/>
    </source>
</evidence>
<dbReference type="EMBL" id="RBZU01000005">
    <property type="protein sequence ID" value="RKP54565.1"/>
    <property type="molecule type" value="Genomic_DNA"/>
</dbReference>
<feature type="transmembrane region" description="Helical" evidence="1">
    <location>
        <begin position="268"/>
        <end position="288"/>
    </location>
</feature>
<accession>A0A494XXC4</accession>
<sequence>MNSVAGRSLDVDFFRGLVLIVIALDHVTGSVLSRFMLHTYAFCDSAEVFVFLGGYASAAAYCAVASHRGEQAAVWRFARRSAEIYRAYLFTALLMLLCGGMLALFDPNPAMLDMTEWRHFVTQPFDVLGDIVLFKRQPYLASVLPMYVAFALCVPLVVPLAQRSFSTALATSVLVWVLAPWLAFLVPVVHTQDWGFNPFAWQAMFVGGVLARLYPVRAEFARSRSARWLTAVALVAFVAFAVARLVVFKDPLPGVMKQQLSLVRIVDFAAMAWLVSVAVRAGWIRAIAARCTSVVTVGRTGLVCFVAGTVISVTVDAVSRHGTLHGARGLVVACAGDAATIAAVIGVALLWQRMAVRERGQRLGSHARQAVRRMLRA</sequence>
<dbReference type="Pfam" id="PF10129">
    <property type="entry name" value="OpgC_C"/>
    <property type="match status" value="1"/>
</dbReference>
<dbReference type="AlphaFoldDB" id="A0A494XXC4"/>